<keyword evidence="1" id="KW-1133">Transmembrane helix</keyword>
<evidence type="ECO:0000313" key="4">
    <source>
        <dbReference type="Proteomes" id="UP000179069"/>
    </source>
</evidence>
<keyword evidence="1" id="KW-0472">Membrane</keyword>
<feature type="transmembrane region" description="Helical" evidence="1">
    <location>
        <begin position="185"/>
        <end position="204"/>
    </location>
</feature>
<name>A0A1G1VNI4_9BACT</name>
<proteinExistence type="predicted"/>
<dbReference type="Gene3D" id="3.90.550.10">
    <property type="entry name" value="Spore Coat Polysaccharide Biosynthesis Protein SpsA, Chain A"/>
    <property type="match status" value="1"/>
</dbReference>
<evidence type="ECO:0000313" key="3">
    <source>
        <dbReference type="EMBL" id="OGY16962.1"/>
    </source>
</evidence>
<dbReference type="InterPro" id="IPR050834">
    <property type="entry name" value="Glycosyltransf_2"/>
</dbReference>
<sequence length="351" mass="39669">MKSSLQFGIVIPSFERLEYLKESLGSALNQTYTNLEILVVDDRSKNPDLIAYLKSLTAAHLRVIVNRKNLGTTANYDKCVRSLSSAVSWCVILDNDDILDKNFVEEAVRVIKKFPGSNVLHARQLFIDGNKRPIGEDGPYPKLETSEEYLIRRCLNQREIRTSAMIFQPEKFKEIGGYPRFPSGLGTDTVLLFALAFGSALAYAPKAKVRTRLYAGAESGNTSNLIGRLQSIRMMLPYCRAVYRSHPKHDARLQRKVLLYLSFYTLALSLFVLVGRCKELAESSPAKMRQELRRIRLKLVQKGLVREAIFIALISFVTLFGVGIPKKSLAVTERVGNSMRTMLRKLLNLFV</sequence>
<feature type="transmembrane region" description="Helical" evidence="1">
    <location>
        <begin position="257"/>
        <end position="275"/>
    </location>
</feature>
<dbReference type="EMBL" id="MHCI01000008">
    <property type="protein sequence ID" value="OGY16962.1"/>
    <property type="molecule type" value="Genomic_DNA"/>
</dbReference>
<dbReference type="CDD" id="cd00761">
    <property type="entry name" value="Glyco_tranf_GTA_type"/>
    <property type="match status" value="1"/>
</dbReference>
<protein>
    <recommendedName>
        <fullName evidence="2">Glycosyltransferase 2-like domain-containing protein</fullName>
    </recommendedName>
</protein>
<dbReference type="PANTHER" id="PTHR43685">
    <property type="entry name" value="GLYCOSYLTRANSFERASE"/>
    <property type="match status" value="1"/>
</dbReference>
<dbReference type="Proteomes" id="UP000179069">
    <property type="component" value="Unassembled WGS sequence"/>
</dbReference>
<reference evidence="3 4" key="1">
    <citation type="journal article" date="2016" name="Nat. Commun.">
        <title>Thousands of microbial genomes shed light on interconnected biogeochemical processes in an aquifer system.</title>
        <authorList>
            <person name="Anantharaman K."/>
            <person name="Brown C.T."/>
            <person name="Hug L.A."/>
            <person name="Sharon I."/>
            <person name="Castelle C.J."/>
            <person name="Probst A.J."/>
            <person name="Thomas B.C."/>
            <person name="Singh A."/>
            <person name="Wilkins M.J."/>
            <person name="Karaoz U."/>
            <person name="Brodie E.L."/>
            <person name="Williams K.H."/>
            <person name="Hubbard S.S."/>
            <person name="Banfield J.F."/>
        </authorList>
    </citation>
    <scope>NUCLEOTIDE SEQUENCE [LARGE SCALE GENOMIC DNA]</scope>
</reference>
<dbReference type="PANTHER" id="PTHR43685:SF2">
    <property type="entry name" value="GLYCOSYLTRANSFERASE 2-LIKE DOMAIN-CONTAINING PROTEIN"/>
    <property type="match status" value="1"/>
</dbReference>
<accession>A0A1G1VNI4</accession>
<dbReference type="Pfam" id="PF00535">
    <property type="entry name" value="Glycos_transf_2"/>
    <property type="match status" value="1"/>
</dbReference>
<dbReference type="InterPro" id="IPR001173">
    <property type="entry name" value="Glyco_trans_2-like"/>
</dbReference>
<keyword evidence="1" id="KW-0812">Transmembrane</keyword>
<comment type="caution">
    <text evidence="3">The sequence shown here is derived from an EMBL/GenBank/DDBJ whole genome shotgun (WGS) entry which is preliminary data.</text>
</comment>
<evidence type="ECO:0000259" key="2">
    <source>
        <dbReference type="Pfam" id="PF00535"/>
    </source>
</evidence>
<dbReference type="SUPFAM" id="SSF53448">
    <property type="entry name" value="Nucleotide-diphospho-sugar transferases"/>
    <property type="match status" value="1"/>
</dbReference>
<organism evidence="3 4">
    <name type="scientific">Candidatus Chisholmbacteria bacterium RIFCSPHIGHO2_01_FULL_49_18</name>
    <dbReference type="NCBI Taxonomy" id="1797590"/>
    <lineage>
        <taxon>Bacteria</taxon>
        <taxon>Candidatus Chisholmiibacteriota</taxon>
    </lineage>
</organism>
<dbReference type="AlphaFoldDB" id="A0A1G1VNI4"/>
<dbReference type="InterPro" id="IPR029044">
    <property type="entry name" value="Nucleotide-diphossugar_trans"/>
</dbReference>
<evidence type="ECO:0000256" key="1">
    <source>
        <dbReference type="SAM" id="Phobius"/>
    </source>
</evidence>
<gene>
    <name evidence="3" type="ORF">A2785_02395</name>
</gene>
<feature type="domain" description="Glycosyltransferase 2-like" evidence="2">
    <location>
        <begin position="9"/>
        <end position="138"/>
    </location>
</feature>
<feature type="transmembrane region" description="Helical" evidence="1">
    <location>
        <begin position="304"/>
        <end position="324"/>
    </location>
</feature>